<dbReference type="InterPro" id="IPR043502">
    <property type="entry name" value="DNA/RNA_pol_sf"/>
</dbReference>
<dbReference type="InterPro" id="IPR013087">
    <property type="entry name" value="Znf_C2H2_type"/>
</dbReference>
<dbReference type="PROSITE" id="PS00028">
    <property type="entry name" value="ZINC_FINGER_C2H2_1"/>
    <property type="match status" value="1"/>
</dbReference>
<evidence type="ECO:0000256" key="2">
    <source>
        <dbReference type="SAM" id="MobiDB-lite"/>
    </source>
</evidence>
<dbReference type="PROSITE" id="PS50157">
    <property type="entry name" value="ZINC_FINGER_C2H2_2"/>
    <property type="match status" value="1"/>
</dbReference>
<reference evidence="4 5" key="1">
    <citation type="journal article" date="2019" name="Sci. Rep.">
        <title>Orb-weaving spider Araneus ventricosus genome elucidates the spidroin gene catalogue.</title>
        <authorList>
            <person name="Kono N."/>
            <person name="Nakamura H."/>
            <person name="Ohtoshi R."/>
            <person name="Moran D.A.P."/>
            <person name="Shinohara A."/>
            <person name="Yoshida Y."/>
            <person name="Fujiwara M."/>
            <person name="Mori M."/>
            <person name="Tomita M."/>
            <person name="Arakawa K."/>
        </authorList>
    </citation>
    <scope>NUCLEOTIDE SEQUENCE [LARGE SCALE GENOMIC DNA]</scope>
</reference>
<feature type="region of interest" description="Disordered" evidence="2">
    <location>
        <begin position="340"/>
        <end position="396"/>
    </location>
</feature>
<feature type="compositionally biased region" description="Basic and acidic residues" evidence="2">
    <location>
        <begin position="120"/>
        <end position="129"/>
    </location>
</feature>
<dbReference type="SUPFAM" id="SSF54060">
    <property type="entry name" value="His-Me finger endonucleases"/>
    <property type="match status" value="1"/>
</dbReference>
<dbReference type="GO" id="GO:0042575">
    <property type="term" value="C:DNA polymerase complex"/>
    <property type="evidence" value="ECO:0007669"/>
    <property type="project" value="UniProtKB-ARBA"/>
</dbReference>
<dbReference type="Proteomes" id="UP000499080">
    <property type="component" value="Unassembled WGS sequence"/>
</dbReference>
<dbReference type="EMBL" id="BGPR01000028">
    <property type="protein sequence ID" value="GBL82239.1"/>
    <property type="molecule type" value="Genomic_DNA"/>
</dbReference>
<protein>
    <recommendedName>
        <fullName evidence="3">C2H2-type domain-containing protein</fullName>
    </recommendedName>
</protein>
<dbReference type="InterPro" id="IPR044925">
    <property type="entry name" value="His-Me_finger_sf"/>
</dbReference>
<evidence type="ECO:0000259" key="3">
    <source>
        <dbReference type="PROSITE" id="PS50157"/>
    </source>
</evidence>
<dbReference type="Gene3D" id="3.40.1800.10">
    <property type="entry name" value="His-Me finger endonucleases"/>
    <property type="match status" value="1"/>
</dbReference>
<dbReference type="InterPro" id="IPR038563">
    <property type="entry name" value="Endonuclease_7_sf"/>
</dbReference>
<dbReference type="GO" id="GO:0071897">
    <property type="term" value="P:DNA biosynthetic process"/>
    <property type="evidence" value="ECO:0007669"/>
    <property type="project" value="UniProtKB-ARBA"/>
</dbReference>
<feature type="domain" description="C2H2-type" evidence="3">
    <location>
        <begin position="324"/>
        <end position="352"/>
    </location>
</feature>
<dbReference type="SMART" id="SM00355">
    <property type="entry name" value="ZnF_C2H2"/>
    <property type="match status" value="2"/>
</dbReference>
<dbReference type="PANTHER" id="PTHR31511">
    <property type="entry name" value="PROTEIN CBG23764"/>
    <property type="match status" value="1"/>
</dbReference>
<keyword evidence="1" id="KW-0479">Metal-binding</keyword>
<evidence type="ECO:0000313" key="4">
    <source>
        <dbReference type="EMBL" id="GBL82239.1"/>
    </source>
</evidence>
<dbReference type="SUPFAM" id="SSF56672">
    <property type="entry name" value="DNA/RNA polymerases"/>
    <property type="match status" value="1"/>
</dbReference>
<dbReference type="InterPro" id="IPR012337">
    <property type="entry name" value="RNaseH-like_sf"/>
</dbReference>
<dbReference type="PANTHER" id="PTHR31511:SF12">
    <property type="entry name" value="RHO TERMINATION FACTOR N-TERMINAL DOMAIN-CONTAINING PROTEIN"/>
    <property type="match status" value="1"/>
</dbReference>
<accession>A0A4Y2ASJ7</accession>
<evidence type="ECO:0000256" key="1">
    <source>
        <dbReference type="PROSITE-ProRule" id="PRU00042"/>
    </source>
</evidence>
<comment type="caution">
    <text evidence="4">The sequence shown here is derived from an EMBL/GenBank/DDBJ whole genome shotgun (WGS) entry which is preliminary data.</text>
</comment>
<keyword evidence="5" id="KW-1185">Reference proteome</keyword>
<sequence>MKLIDIPELKAAIASERTSKIRCLHKLLFDFDGDRQNRSRIREFSGFDFQPNNKDFNEKAKPIEEKLSLNELITISNLLLINNEGTKKEIVLRLLTYLCDLDILNQNIIRENDSGSDSENENKQNRKSYENVSEESVQLPVHNVYQPNISFNDIENIIMPFDGDSHQSIEKWIELFEDVVNMFNLSDLHKLVLGKRSLRGKAKLYIQSETGVNSWGKLKDLLLSEFGYSCNSAELHEMLSKRKLKDYESLEEYFLKMKQLCNCGNIEDTALMQYVINGIPDSVIRKTNTPLQNPSSAAGFPGWGFISTDQLDSPSENVTTDPVFSCSSCSDTFTLRSSLKKHERLRHGNKRQRRDPSPQPGPSGLQPGADTRKRQRRDPSPQPSSSTLQSDGPQRRRRFRAALNTFEVEKIFPTPDVLQDLLLFLNSKEKEVTEILEQRAQEKRGIKFYLNCKIRFVREVSETEKEYCEAFFRSKNETCLLKESPVEKVKTGFIKIQTSCEEFQTRGSGWVIDAILYLEVNTCTYHPLAASSFIPLPSAIAKKRAVINIKNTDNKCFLWCVLAALHPATTNPQRVSNYLPFVKSLNLDKITFPTPLSQIDRFEKLNNISINVFGFEREVFPLKITSAGKEKHINLLLISDGDKQHYALIKNLNCLLHDLTKYEGEKFYCNFCLHRFWTEEGLHNHQLDCRNHKIQKIRMPSEKEKWLQFDKHRFQLPVPYVIYADFECILEKIDTCEMNPHISSTHPVSKHTPCGFAYVVVGPDGEMIRPPTVYRGEDAVIQFLKLLIEEEDWILPKIREVKPMVFTPADYQKFETAINCSICEQPLTRDKVRDHDHLTGVYRGAAHNSCNLNFQIATHIPIIMHNLKNYDSHLIMHGIGKFKGRRINCIPQNTEKFISFSFGSLRFIDSLQFLNASLEKLVQNLQNHQLHLSNTFFKTKAEFMRRKGCYPYDYFDSFSKFTETSLPPQSAFFNSLTNEPVSDDDYQYAQRIWSIFNLQTLGDFHNLYVTSDVLLLADVFQNFRKLCLQFYKIDPSHVYTAPGLAWQACLRMTDVKLELLTDIDMHLFVEKGIRGGVAMISHRFASANNPHLPNYDPTSPNSFIMYWDANNLYGWAMSQHLPTHEFSWSQEPVDYLNTPDDSDEGYILEVDLEYPPELHHQHNCYPLAPEKTTVNHSEYSNYAKEILARLNLPKCKPSMKLIPNLRNKEKYVIHYRNLKFYVKLGLKVTKVHRILKFQQSDWLKNYINFNTEQRQKATTNFEKDLFKLLNNAVFGKTMENLRNRVNIDLVTEEKRGKKLVASPTFESFQIITEDLVSVQRHKTSLFLNRPIYVGFSILDISKILMYDFHYNFIKKTYDNRAKLLFTDTDSLCYHIHTEDVYKDISEHAFIVI</sequence>
<feature type="region of interest" description="Disordered" evidence="2">
    <location>
        <begin position="112"/>
        <end position="135"/>
    </location>
</feature>
<keyword evidence="1" id="KW-0863">Zinc-finger</keyword>
<keyword evidence="1" id="KW-0862">Zinc</keyword>
<dbReference type="GO" id="GO:0008270">
    <property type="term" value="F:zinc ion binding"/>
    <property type="evidence" value="ECO:0007669"/>
    <property type="project" value="UniProtKB-KW"/>
</dbReference>
<name>A0A4Y2ASJ7_ARAVE</name>
<evidence type="ECO:0000313" key="5">
    <source>
        <dbReference type="Proteomes" id="UP000499080"/>
    </source>
</evidence>
<feature type="compositionally biased region" description="Basic residues" evidence="2">
    <location>
        <begin position="340"/>
        <end position="353"/>
    </location>
</feature>
<proteinExistence type="predicted"/>
<dbReference type="SUPFAM" id="SSF53098">
    <property type="entry name" value="Ribonuclease H-like"/>
    <property type="match status" value="1"/>
</dbReference>
<gene>
    <name evidence="4" type="ORF">AVEN_252422_1</name>
</gene>
<organism evidence="4 5">
    <name type="scientific">Araneus ventricosus</name>
    <name type="common">Orbweaver spider</name>
    <name type="synonym">Epeira ventricosa</name>
    <dbReference type="NCBI Taxonomy" id="182803"/>
    <lineage>
        <taxon>Eukaryota</taxon>
        <taxon>Metazoa</taxon>
        <taxon>Ecdysozoa</taxon>
        <taxon>Arthropoda</taxon>
        <taxon>Chelicerata</taxon>
        <taxon>Arachnida</taxon>
        <taxon>Araneae</taxon>
        <taxon>Araneomorphae</taxon>
        <taxon>Entelegynae</taxon>
        <taxon>Araneoidea</taxon>
        <taxon>Araneidae</taxon>
        <taxon>Araneus</taxon>
    </lineage>
</organism>